<feature type="region of interest" description="Disordered" evidence="5">
    <location>
        <begin position="667"/>
        <end position="819"/>
    </location>
</feature>
<evidence type="ECO:0000313" key="7">
    <source>
        <dbReference type="EMBL" id="EON69621.1"/>
    </source>
</evidence>
<dbReference type="InterPro" id="IPR012583">
    <property type="entry name" value="RIX1_N"/>
</dbReference>
<dbReference type="GeneID" id="19906192"/>
<dbReference type="InterPro" id="IPR016024">
    <property type="entry name" value="ARM-type_fold"/>
</dbReference>
<feature type="domain" description="Pre-rRNA-processing protein RIX1 N-terminal" evidence="6">
    <location>
        <begin position="10"/>
        <end position="220"/>
    </location>
</feature>
<dbReference type="Pfam" id="PF08167">
    <property type="entry name" value="RIX1"/>
    <property type="match status" value="1"/>
</dbReference>
<feature type="compositionally biased region" description="Polar residues" evidence="5">
    <location>
        <begin position="776"/>
        <end position="785"/>
    </location>
</feature>
<dbReference type="OMA" id="GGWEILR"/>
<keyword evidence="8" id="KW-1185">Reference proteome</keyword>
<dbReference type="PANTHER" id="PTHR34105:SF1">
    <property type="entry name" value="PROLINE-, GLUTAMIC ACID- AND LEUCINE-RICH PROTEIN 1"/>
    <property type="match status" value="1"/>
</dbReference>
<dbReference type="OrthoDB" id="20900at2759"/>
<evidence type="ECO:0000259" key="6">
    <source>
        <dbReference type="Pfam" id="PF08167"/>
    </source>
</evidence>
<evidence type="ECO:0000256" key="5">
    <source>
        <dbReference type="SAM" id="MobiDB-lite"/>
    </source>
</evidence>
<dbReference type="eggNOG" id="ENOG502QSEW">
    <property type="taxonomic scope" value="Eukaryota"/>
</dbReference>
<dbReference type="EMBL" id="JH767619">
    <property type="protein sequence ID" value="EON69621.1"/>
    <property type="molecule type" value="Genomic_DNA"/>
</dbReference>
<dbReference type="AlphaFoldDB" id="R7Z6T9"/>
<dbReference type="Proteomes" id="UP000016924">
    <property type="component" value="Unassembled WGS sequence"/>
</dbReference>
<feature type="region of interest" description="Disordered" evidence="5">
    <location>
        <begin position="611"/>
        <end position="655"/>
    </location>
</feature>
<dbReference type="RefSeq" id="XP_007784938.1">
    <property type="nucleotide sequence ID" value="XM_007786748.1"/>
</dbReference>
<evidence type="ECO:0000256" key="3">
    <source>
        <dbReference type="ARBA" id="ARBA00021502"/>
    </source>
</evidence>
<dbReference type="HOGENOM" id="CLU_016392_1_0_1"/>
<feature type="compositionally biased region" description="Low complexity" evidence="5">
    <location>
        <begin position="734"/>
        <end position="746"/>
    </location>
</feature>
<comment type="similarity">
    <text evidence="2">Belongs to the RIX1/PELP1 family.</text>
</comment>
<dbReference type="SUPFAM" id="SSF48371">
    <property type="entry name" value="ARM repeat"/>
    <property type="match status" value="1"/>
</dbReference>
<evidence type="ECO:0000313" key="8">
    <source>
        <dbReference type="Proteomes" id="UP000016924"/>
    </source>
</evidence>
<sequence>MASQSSLSTLRAVSYRISSTPTKQLPALIPHVTALLPACKQLLAAPQDAKAKDSSDAAAAGHKFRTQLSTMLQDRTVEGRWAAVVLVKCTVEVGGHEVLQKCAPWVRGLLSILGRPDPPTTRKLCMITLTRIFILTRDHPTLLREVTTPSLPTMIATCLKVFTAGSQSLSVQQNPVQRALLQTMLECFTQLLPRHPTIFRSYQSQLQQLLVQTIAPTPSSSSQHIPALPCPACEAARRLFVQMHCCAPKSTSTEEWESMLKAVVTSIHRTADKVFRAVIEDWESVAGISSSGHNTHGTLESDVHEPKPDAIGLPGWSGLFAGSERMIGLLRLLSQFIRTPTVAAVGVRIGLITDLLNRLLSLTIPSNTEEAVTQASLRFNNQIGREERENLFVALPQIHAATIEVLEVLVERFTDAVHSTLPGYLDQLVWIVKAENTSDIIRASVYHAAIQLVEILGSSMTKTSVDALSQMIQLACGDLLHDSQATGASLDQANGKRNGGHTTMDISLGTAAAPRPSTSLSSGPVLAAYSLLPVLLGRISAQQISVSLRTLMDRMAVLHRHKEALLASALNPPVKKGGTAASSILRLLATSFPESLEVEGMLRPRMPVTRTGFPVDGDMASDEDQAEAIEDRHPSFPPPDPVILPQNEASPESRSAGAIVAGGELPVVPLGDETMDDGSEEVQQATFSEPHSSKDIANASRSTKRSEPPAGGSPSSHKRTRRDISAQPPLSKGVATPTVPHTAAAAIPDVPIAETVSEILIAGAGTETTPEAVLPQQPSAGSSPRLQVDVAGDMDDDDDFEVPALTLGHDTSDDEDDGA</sequence>
<dbReference type="STRING" id="1168221.R7Z6T9"/>
<name>R7Z6T9_CONA1</name>
<evidence type="ECO:0000256" key="2">
    <source>
        <dbReference type="ARBA" id="ARBA00010511"/>
    </source>
</evidence>
<feature type="compositionally biased region" description="Acidic residues" evidence="5">
    <location>
        <begin position="792"/>
        <end position="801"/>
    </location>
</feature>
<keyword evidence="4" id="KW-0539">Nucleus</keyword>
<evidence type="ECO:0000256" key="4">
    <source>
        <dbReference type="ARBA" id="ARBA00023242"/>
    </source>
</evidence>
<reference evidence="8" key="1">
    <citation type="submission" date="2012-06" db="EMBL/GenBank/DDBJ databases">
        <title>The genome sequence of Coniosporium apollinis CBS 100218.</title>
        <authorList>
            <consortium name="The Broad Institute Genome Sequencing Platform"/>
            <person name="Cuomo C."/>
            <person name="Gorbushina A."/>
            <person name="Noack S."/>
            <person name="Walker B."/>
            <person name="Young S.K."/>
            <person name="Zeng Q."/>
            <person name="Gargeya S."/>
            <person name="Fitzgerald M."/>
            <person name="Haas B."/>
            <person name="Abouelleil A."/>
            <person name="Alvarado L."/>
            <person name="Arachchi H.M."/>
            <person name="Berlin A.M."/>
            <person name="Chapman S.B."/>
            <person name="Goldberg J."/>
            <person name="Griggs A."/>
            <person name="Gujja S."/>
            <person name="Hansen M."/>
            <person name="Howarth C."/>
            <person name="Imamovic A."/>
            <person name="Larimer J."/>
            <person name="McCowan C."/>
            <person name="Montmayeur A."/>
            <person name="Murphy C."/>
            <person name="Neiman D."/>
            <person name="Pearson M."/>
            <person name="Priest M."/>
            <person name="Roberts A."/>
            <person name="Saif S."/>
            <person name="Shea T."/>
            <person name="Sisk P."/>
            <person name="Sykes S."/>
            <person name="Wortman J."/>
            <person name="Nusbaum C."/>
            <person name="Birren B."/>
        </authorList>
    </citation>
    <scope>NUCLEOTIDE SEQUENCE [LARGE SCALE GENOMIC DNA]</scope>
    <source>
        <strain evidence="8">CBS 100218</strain>
    </source>
</reference>
<proteinExistence type="inferred from homology"/>
<feature type="compositionally biased region" description="Polar residues" evidence="5">
    <location>
        <begin position="681"/>
        <end position="690"/>
    </location>
</feature>
<dbReference type="GO" id="GO:0005634">
    <property type="term" value="C:nucleus"/>
    <property type="evidence" value="ECO:0007669"/>
    <property type="project" value="UniProtKB-SubCell"/>
</dbReference>
<gene>
    <name evidence="7" type="ORF">W97_08881</name>
</gene>
<dbReference type="PANTHER" id="PTHR34105">
    <property type="entry name" value="PROLINE-, GLUTAMIC ACID- AND LEUCINE-RICH PROTEIN 1"/>
    <property type="match status" value="1"/>
</dbReference>
<accession>R7Z6T9</accession>
<comment type="subcellular location">
    <subcellularLocation>
        <location evidence="1">Nucleus</location>
    </subcellularLocation>
</comment>
<organism evidence="7 8">
    <name type="scientific">Coniosporium apollinis (strain CBS 100218)</name>
    <name type="common">Rock-inhabiting black yeast</name>
    <dbReference type="NCBI Taxonomy" id="1168221"/>
    <lineage>
        <taxon>Eukaryota</taxon>
        <taxon>Fungi</taxon>
        <taxon>Dikarya</taxon>
        <taxon>Ascomycota</taxon>
        <taxon>Pezizomycotina</taxon>
        <taxon>Dothideomycetes</taxon>
        <taxon>Dothideomycetes incertae sedis</taxon>
        <taxon>Coniosporium</taxon>
    </lineage>
</organism>
<feature type="compositionally biased region" description="Acidic residues" evidence="5">
    <location>
        <begin position="619"/>
        <end position="628"/>
    </location>
</feature>
<evidence type="ECO:0000256" key="1">
    <source>
        <dbReference type="ARBA" id="ARBA00004123"/>
    </source>
</evidence>
<dbReference type="GO" id="GO:0006364">
    <property type="term" value="P:rRNA processing"/>
    <property type="evidence" value="ECO:0007669"/>
    <property type="project" value="TreeGrafter"/>
</dbReference>
<protein>
    <recommendedName>
        <fullName evidence="3">Pre-rRNA-processing protein RIX1</fullName>
    </recommendedName>
</protein>